<accession>A0A072USN3</accession>
<dbReference type="EMBL" id="CM001220">
    <property type="protein sequence ID" value="KEH32677.1"/>
    <property type="molecule type" value="Genomic_DNA"/>
</dbReference>
<keyword evidence="3" id="KW-1185">Reference proteome</keyword>
<dbReference type="Proteomes" id="UP000002051">
    <property type="component" value="Chromosome 4"/>
</dbReference>
<evidence type="ECO:0000313" key="1">
    <source>
        <dbReference type="EMBL" id="KEH32677.1"/>
    </source>
</evidence>
<evidence type="ECO:0000313" key="2">
    <source>
        <dbReference type="EnsemblPlants" id="KEH32677"/>
    </source>
</evidence>
<reference evidence="1 3" key="1">
    <citation type="journal article" date="2011" name="Nature">
        <title>The Medicago genome provides insight into the evolution of rhizobial symbioses.</title>
        <authorList>
            <person name="Young N.D."/>
            <person name="Debelle F."/>
            <person name="Oldroyd G.E."/>
            <person name="Geurts R."/>
            <person name="Cannon S.B."/>
            <person name="Udvardi M.K."/>
            <person name="Benedito V.A."/>
            <person name="Mayer K.F."/>
            <person name="Gouzy J."/>
            <person name="Schoof H."/>
            <person name="Van de Peer Y."/>
            <person name="Proost S."/>
            <person name="Cook D.R."/>
            <person name="Meyers B.C."/>
            <person name="Spannagl M."/>
            <person name="Cheung F."/>
            <person name="De Mita S."/>
            <person name="Krishnakumar V."/>
            <person name="Gundlach H."/>
            <person name="Zhou S."/>
            <person name="Mudge J."/>
            <person name="Bharti A.K."/>
            <person name="Murray J.D."/>
            <person name="Naoumkina M.A."/>
            <person name="Rosen B."/>
            <person name="Silverstein K.A."/>
            <person name="Tang H."/>
            <person name="Rombauts S."/>
            <person name="Zhao P.X."/>
            <person name="Zhou P."/>
            <person name="Barbe V."/>
            <person name="Bardou P."/>
            <person name="Bechner M."/>
            <person name="Bellec A."/>
            <person name="Berger A."/>
            <person name="Berges H."/>
            <person name="Bidwell S."/>
            <person name="Bisseling T."/>
            <person name="Choisne N."/>
            <person name="Couloux A."/>
            <person name="Denny R."/>
            <person name="Deshpande S."/>
            <person name="Dai X."/>
            <person name="Doyle J.J."/>
            <person name="Dudez A.M."/>
            <person name="Farmer A.D."/>
            <person name="Fouteau S."/>
            <person name="Franken C."/>
            <person name="Gibelin C."/>
            <person name="Gish J."/>
            <person name="Goldstein S."/>
            <person name="Gonzalez A.J."/>
            <person name="Green P.J."/>
            <person name="Hallab A."/>
            <person name="Hartog M."/>
            <person name="Hua A."/>
            <person name="Humphray S.J."/>
            <person name="Jeong D.H."/>
            <person name="Jing Y."/>
            <person name="Jocker A."/>
            <person name="Kenton S.M."/>
            <person name="Kim D.J."/>
            <person name="Klee K."/>
            <person name="Lai H."/>
            <person name="Lang C."/>
            <person name="Lin S."/>
            <person name="Macmil S.L."/>
            <person name="Magdelenat G."/>
            <person name="Matthews L."/>
            <person name="McCorrison J."/>
            <person name="Monaghan E.L."/>
            <person name="Mun J.H."/>
            <person name="Najar F.Z."/>
            <person name="Nicholson C."/>
            <person name="Noirot C."/>
            <person name="O'Bleness M."/>
            <person name="Paule C.R."/>
            <person name="Poulain J."/>
            <person name="Prion F."/>
            <person name="Qin B."/>
            <person name="Qu C."/>
            <person name="Retzel E.F."/>
            <person name="Riddle C."/>
            <person name="Sallet E."/>
            <person name="Samain S."/>
            <person name="Samson N."/>
            <person name="Sanders I."/>
            <person name="Saurat O."/>
            <person name="Scarpelli C."/>
            <person name="Schiex T."/>
            <person name="Segurens B."/>
            <person name="Severin A.J."/>
            <person name="Sherrier D.J."/>
            <person name="Shi R."/>
            <person name="Sims S."/>
            <person name="Singer S.R."/>
            <person name="Sinharoy S."/>
            <person name="Sterck L."/>
            <person name="Viollet A."/>
            <person name="Wang B.B."/>
            <person name="Wang K."/>
            <person name="Wang M."/>
            <person name="Wang X."/>
            <person name="Warfsmann J."/>
            <person name="Weissenbach J."/>
            <person name="White D.D."/>
            <person name="White J.D."/>
            <person name="Wiley G.B."/>
            <person name="Wincker P."/>
            <person name="Xing Y."/>
            <person name="Yang L."/>
            <person name="Yao Z."/>
            <person name="Ying F."/>
            <person name="Zhai J."/>
            <person name="Zhou L."/>
            <person name="Zuber A."/>
            <person name="Denarie J."/>
            <person name="Dixon R.A."/>
            <person name="May G.D."/>
            <person name="Schwartz D.C."/>
            <person name="Rogers J."/>
            <person name="Quetier F."/>
            <person name="Town C.D."/>
            <person name="Roe B.A."/>
        </authorList>
    </citation>
    <scope>NUCLEOTIDE SEQUENCE [LARGE SCALE GENOMIC DNA]</scope>
    <source>
        <strain evidence="1">A17</strain>
        <strain evidence="2 3">cv. Jemalong A17</strain>
    </source>
</reference>
<organism evidence="1 3">
    <name type="scientific">Medicago truncatula</name>
    <name type="common">Barrel medic</name>
    <name type="synonym">Medicago tribuloides</name>
    <dbReference type="NCBI Taxonomy" id="3880"/>
    <lineage>
        <taxon>Eukaryota</taxon>
        <taxon>Viridiplantae</taxon>
        <taxon>Streptophyta</taxon>
        <taxon>Embryophyta</taxon>
        <taxon>Tracheophyta</taxon>
        <taxon>Spermatophyta</taxon>
        <taxon>Magnoliopsida</taxon>
        <taxon>eudicotyledons</taxon>
        <taxon>Gunneridae</taxon>
        <taxon>Pentapetalae</taxon>
        <taxon>rosids</taxon>
        <taxon>fabids</taxon>
        <taxon>Fabales</taxon>
        <taxon>Fabaceae</taxon>
        <taxon>Papilionoideae</taxon>
        <taxon>50 kb inversion clade</taxon>
        <taxon>NPAAA clade</taxon>
        <taxon>Hologalegina</taxon>
        <taxon>IRL clade</taxon>
        <taxon>Trifolieae</taxon>
        <taxon>Medicago</taxon>
    </lineage>
</organism>
<name>A0A072USN3_MEDTR</name>
<reference evidence="2" key="3">
    <citation type="submission" date="2015-04" db="UniProtKB">
        <authorList>
            <consortium name="EnsemblPlants"/>
        </authorList>
    </citation>
    <scope>IDENTIFICATION</scope>
    <source>
        <strain evidence="2">cv. Jemalong A17</strain>
    </source>
</reference>
<reference evidence="1 3" key="2">
    <citation type="journal article" date="2014" name="BMC Genomics">
        <title>An improved genome release (version Mt4.0) for the model legume Medicago truncatula.</title>
        <authorList>
            <person name="Tang H."/>
            <person name="Krishnakumar V."/>
            <person name="Bidwell S."/>
            <person name="Rosen B."/>
            <person name="Chan A."/>
            <person name="Zhou S."/>
            <person name="Gentzbittel L."/>
            <person name="Childs K.L."/>
            <person name="Yandell M."/>
            <person name="Gundlach H."/>
            <person name="Mayer K.F."/>
            <person name="Schwartz D.C."/>
            <person name="Town C.D."/>
        </authorList>
    </citation>
    <scope>GENOME REANNOTATION</scope>
    <source>
        <strain evidence="1">A17</strain>
        <strain evidence="2 3">cv. Jemalong A17</strain>
    </source>
</reference>
<gene>
    <name evidence="1" type="ordered locus">MTR_4g133573</name>
</gene>
<dbReference type="HOGENOM" id="CLU_1920210_0_0_1"/>
<dbReference type="AlphaFoldDB" id="A0A072USN3"/>
<dbReference type="EnsemblPlants" id="KEH32677">
    <property type="protein sequence ID" value="KEH32677"/>
    <property type="gene ID" value="MTR_4g133573"/>
</dbReference>
<sequence>MIFVFFRFFQFTRCIPQQIYIASHQMYVLICIPQRLPEITSLVNIRFSFLRIRSVESAHIIVVVGKRDGGCVHYFQYGVGGDEIAGAGAAMVDGGDTEEKNFCCDVSALMGCSRVLSCGEWDGAGESGCRGC</sequence>
<proteinExistence type="predicted"/>
<protein>
    <submittedName>
        <fullName evidence="1 2">Uncharacterized protein</fullName>
    </submittedName>
</protein>
<evidence type="ECO:0000313" key="3">
    <source>
        <dbReference type="Proteomes" id="UP000002051"/>
    </source>
</evidence>